<evidence type="ECO:0000313" key="1">
    <source>
        <dbReference type="EMBL" id="OMJ83127.1"/>
    </source>
</evidence>
<sequence length="202" mass="23544">MLSLLELLVFSIYIDKLKDNFVSLSADVFLLYLGLAVKKTLSQNLSGIVDYLKTKIANFENSFRDWENSKFVSFEVSIKDINKAFRQLNYFKVDDDINYNFYVDQILQTSPPYQIESKEVMKQIMNDDTLALLTTSSGETYESLNQIESSSHDDEVKRNKLYKRISILCMNNSHDYSAEIKLTDQIPKQQKDLWLVNISKFK</sequence>
<comment type="caution">
    <text evidence="1">The sequence shown here is derived from an EMBL/GenBank/DDBJ whole genome shotgun (WGS) entry which is preliminary data.</text>
</comment>
<dbReference type="Proteomes" id="UP000187209">
    <property type="component" value="Unassembled WGS sequence"/>
</dbReference>
<gene>
    <name evidence="1" type="ORF">SteCoe_15979</name>
</gene>
<name>A0A1R2C2B3_9CILI</name>
<reference evidence="1 2" key="1">
    <citation type="submission" date="2016-11" db="EMBL/GenBank/DDBJ databases">
        <title>The macronuclear genome of Stentor coeruleus: a giant cell with tiny introns.</title>
        <authorList>
            <person name="Slabodnick M."/>
            <person name="Ruby J.G."/>
            <person name="Reiff S.B."/>
            <person name="Swart E.C."/>
            <person name="Gosai S."/>
            <person name="Prabakaran S."/>
            <person name="Witkowska E."/>
            <person name="Larue G.E."/>
            <person name="Fisher S."/>
            <person name="Freeman R.M."/>
            <person name="Gunawardena J."/>
            <person name="Chu W."/>
            <person name="Stover N.A."/>
            <person name="Gregory B.D."/>
            <person name="Nowacki M."/>
            <person name="Derisi J."/>
            <person name="Roy S.W."/>
            <person name="Marshall W.F."/>
            <person name="Sood P."/>
        </authorList>
    </citation>
    <scope>NUCLEOTIDE SEQUENCE [LARGE SCALE GENOMIC DNA]</scope>
    <source>
        <strain evidence="1">WM001</strain>
    </source>
</reference>
<dbReference type="EMBL" id="MPUH01000314">
    <property type="protein sequence ID" value="OMJ83127.1"/>
    <property type="molecule type" value="Genomic_DNA"/>
</dbReference>
<evidence type="ECO:0000313" key="2">
    <source>
        <dbReference type="Proteomes" id="UP000187209"/>
    </source>
</evidence>
<proteinExistence type="predicted"/>
<dbReference type="OrthoDB" id="322882at2759"/>
<accession>A0A1R2C2B3</accession>
<organism evidence="1 2">
    <name type="scientific">Stentor coeruleus</name>
    <dbReference type="NCBI Taxonomy" id="5963"/>
    <lineage>
        <taxon>Eukaryota</taxon>
        <taxon>Sar</taxon>
        <taxon>Alveolata</taxon>
        <taxon>Ciliophora</taxon>
        <taxon>Postciliodesmatophora</taxon>
        <taxon>Heterotrichea</taxon>
        <taxon>Heterotrichida</taxon>
        <taxon>Stentoridae</taxon>
        <taxon>Stentor</taxon>
    </lineage>
</organism>
<keyword evidence="2" id="KW-1185">Reference proteome</keyword>
<protein>
    <submittedName>
        <fullName evidence="1">Uncharacterized protein</fullName>
    </submittedName>
</protein>
<dbReference type="AlphaFoldDB" id="A0A1R2C2B3"/>